<dbReference type="WBParaSite" id="ES5_v2.g8527.t1">
    <property type="protein sequence ID" value="ES5_v2.g8527.t1"/>
    <property type="gene ID" value="ES5_v2.g8527"/>
</dbReference>
<evidence type="ECO:0000313" key="1">
    <source>
        <dbReference type="Proteomes" id="UP000887579"/>
    </source>
</evidence>
<sequence>MANKGFFADHQFTVLVTLFHIIFITLFGFFGRYTAEALPNDLVQSTELINSKYPLFQDVHVMIFVGFGFLMTFLRRYGFSAVSVNLLLAAFTIEWGILVRGFTSEQFSEYGYFTISIDQLLTADFAAAVVLITMGALLGKLSPTQYLLVAFLETPAALITEHFIVHSLGVNDVGGSIIVHAFGAYFGLACSRVLYRSYWENEESANSLYHSDLFSMIGALFLWIYWPSFNAAVASPEDARHRALLNTYLSLIACTITTFLVSQLVHKHRHFDMVHIANSTLAGGVAIGTTANVVLSPLHALVLGSIAGALSVVGYQYITPWLSSKLKIQDTCGVNNLHGMPGVLAGLASVLFCFIYDPAEYKSSITAIYPAFQTIDHPNGRTASQQALYQLAGLGLALIVAIVSGAITGLILRLQIWNQIREKNLYSDQGYFHLPQDYEFITDVVSKVDHIQLTDYEKPLTTAVVP</sequence>
<evidence type="ECO:0000313" key="2">
    <source>
        <dbReference type="WBParaSite" id="ES5_v2.g8527.t1"/>
    </source>
</evidence>
<accession>A0AC34GV29</accession>
<organism evidence="1 2">
    <name type="scientific">Panagrolaimus sp. ES5</name>
    <dbReference type="NCBI Taxonomy" id="591445"/>
    <lineage>
        <taxon>Eukaryota</taxon>
        <taxon>Metazoa</taxon>
        <taxon>Ecdysozoa</taxon>
        <taxon>Nematoda</taxon>
        <taxon>Chromadorea</taxon>
        <taxon>Rhabditida</taxon>
        <taxon>Tylenchina</taxon>
        <taxon>Panagrolaimomorpha</taxon>
        <taxon>Panagrolaimoidea</taxon>
        <taxon>Panagrolaimidae</taxon>
        <taxon>Panagrolaimus</taxon>
    </lineage>
</organism>
<reference evidence="2" key="1">
    <citation type="submission" date="2022-11" db="UniProtKB">
        <authorList>
            <consortium name="WormBaseParasite"/>
        </authorList>
    </citation>
    <scope>IDENTIFICATION</scope>
</reference>
<protein>
    <submittedName>
        <fullName evidence="2">Ammonium transporter AmtB-like domain-containing protein</fullName>
    </submittedName>
</protein>
<name>A0AC34GV29_9BILA</name>
<proteinExistence type="predicted"/>
<dbReference type="Proteomes" id="UP000887579">
    <property type="component" value="Unplaced"/>
</dbReference>